<dbReference type="SUPFAM" id="SSF52540">
    <property type="entry name" value="P-loop containing nucleoside triphosphate hydrolases"/>
    <property type="match status" value="1"/>
</dbReference>
<dbReference type="EMBL" id="KQ434809">
    <property type="protein sequence ID" value="KZC06617.1"/>
    <property type="molecule type" value="Genomic_DNA"/>
</dbReference>
<dbReference type="GO" id="GO:0003924">
    <property type="term" value="F:GTPase activity"/>
    <property type="evidence" value="ECO:0007669"/>
    <property type="project" value="InterPro"/>
</dbReference>
<dbReference type="Pfam" id="PF14492">
    <property type="entry name" value="EFG_III"/>
    <property type="match status" value="1"/>
</dbReference>
<dbReference type="InterPro" id="IPR020568">
    <property type="entry name" value="Ribosomal_Su5_D2-typ_SF"/>
</dbReference>
<dbReference type="PANTHER" id="PTHR43261:SF1">
    <property type="entry name" value="RIBOSOME-RELEASING FACTOR 2, MITOCHONDRIAL"/>
    <property type="match status" value="1"/>
</dbReference>
<evidence type="ECO:0000256" key="1">
    <source>
        <dbReference type="ARBA" id="ARBA00022741"/>
    </source>
</evidence>
<dbReference type="InterPro" id="IPR027417">
    <property type="entry name" value="P-loop_NTPase"/>
</dbReference>
<keyword evidence="2" id="KW-0648">Protein biosynthesis</keyword>
<evidence type="ECO:0000313" key="6">
    <source>
        <dbReference type="EMBL" id="KZC06617.1"/>
    </source>
</evidence>
<sequence length="623" mass="70124">MLKRRLVTTWCKRQKRYTNSRSTAVKDEHGNHDVAKIRNIGILAHIDAGKTTTTERMLFYSGLIKTMGEVHHGNTVTDYMDQERERGITITSAAVTFEWKNHRINLIDTPGHIDFTMEVEQTLRVLDGAVVILDGSAGVEAQTLTVCRQADKYNIPRIIYINKMDRLDGNLDMNLRSIESKLNVEVLPTQFPIKAEGILKGIVDVVSLEKMMFSQQDMGFKYTKLKLSEKEDKSLWELALEKRRSLTDKLSSMDDKLADIIIEQESLDTISSQLLVDSLYRSTVSMKGVPVLVGSSYKNVGVQPLMDSILMYLPSPDQNKHMKYYHSFNQHLSARVFKIVHDKQKGPITFFRIYTGSMQKCADDYEEISKIGHGNIVAVTGLKNTMAGDLVTTNATEASRARKQLESQENISPEDVENFFASTSRILEPVFFCSIEAPSLAFQGALESALQQLEREDPSLRVTQDSESGQTVLAGMGELHIEIIKERIRSEFKIDADLGPLQISYRETIKNPVKDTFTPEFKIGTNNYSVTVTISLIPDYQGSQTLLLDRSREYAENISAIRPKMLKALEAGAKFVQFHGPKLSYPVINMGVKLHWFECKPGTTTTIITAAMAQSIKKVTQVS</sequence>
<dbReference type="PRINTS" id="PR00315">
    <property type="entry name" value="ELONGATNFCT"/>
</dbReference>
<keyword evidence="4" id="KW-0342">GTP-binding</keyword>
<dbReference type="GO" id="GO:0005525">
    <property type="term" value="F:GTP binding"/>
    <property type="evidence" value="ECO:0007669"/>
    <property type="project" value="UniProtKB-KW"/>
</dbReference>
<accession>A0A154P443</accession>
<keyword evidence="7" id="KW-1185">Reference proteome</keyword>
<protein>
    <submittedName>
        <fullName evidence="6">Ribosome-releasing factor 2, mitochondrial</fullName>
    </submittedName>
</protein>
<dbReference type="PANTHER" id="PTHR43261">
    <property type="entry name" value="TRANSLATION ELONGATION FACTOR G-RELATED"/>
    <property type="match status" value="1"/>
</dbReference>
<keyword evidence="3" id="KW-0496">Mitochondrion</keyword>
<dbReference type="Proteomes" id="UP000076502">
    <property type="component" value="Unassembled WGS sequence"/>
</dbReference>
<dbReference type="FunFam" id="3.40.50.300:FF:000514">
    <property type="entry name" value="Ribosome-releasing factor 2, mitochondrial"/>
    <property type="match status" value="1"/>
</dbReference>
<dbReference type="CDD" id="cd01886">
    <property type="entry name" value="EF-G"/>
    <property type="match status" value="1"/>
</dbReference>
<dbReference type="Gene3D" id="3.40.50.300">
    <property type="entry name" value="P-loop containing nucleotide triphosphate hydrolases"/>
    <property type="match status" value="1"/>
</dbReference>
<proteinExistence type="predicted"/>
<dbReference type="Gene3D" id="3.30.230.10">
    <property type="match status" value="1"/>
</dbReference>
<dbReference type="PROSITE" id="PS00301">
    <property type="entry name" value="G_TR_1"/>
    <property type="match status" value="1"/>
</dbReference>
<feature type="domain" description="Tr-type G" evidence="5">
    <location>
        <begin position="35"/>
        <end position="317"/>
    </location>
</feature>
<dbReference type="OrthoDB" id="198619at2759"/>
<dbReference type="Gene3D" id="3.30.70.870">
    <property type="entry name" value="Elongation Factor G (Translational Gtpase), domain 3"/>
    <property type="match status" value="1"/>
</dbReference>
<evidence type="ECO:0000256" key="3">
    <source>
        <dbReference type="ARBA" id="ARBA00023128"/>
    </source>
</evidence>
<dbReference type="InterPro" id="IPR009022">
    <property type="entry name" value="EFG_III"/>
</dbReference>
<evidence type="ECO:0000256" key="4">
    <source>
        <dbReference type="ARBA" id="ARBA00023134"/>
    </source>
</evidence>
<dbReference type="InterPro" id="IPR005225">
    <property type="entry name" value="Small_GTP-bd"/>
</dbReference>
<dbReference type="SUPFAM" id="SSF50447">
    <property type="entry name" value="Translation proteins"/>
    <property type="match status" value="1"/>
</dbReference>
<gene>
    <name evidence="6" type="ORF">WN55_10528</name>
</gene>
<evidence type="ECO:0000256" key="2">
    <source>
        <dbReference type="ARBA" id="ARBA00022917"/>
    </source>
</evidence>
<dbReference type="InterPro" id="IPR014721">
    <property type="entry name" value="Ribsml_uS5_D2-typ_fold_subgr"/>
</dbReference>
<dbReference type="InterPro" id="IPR041095">
    <property type="entry name" value="EFG_II"/>
</dbReference>
<evidence type="ECO:0000259" key="5">
    <source>
        <dbReference type="PROSITE" id="PS51722"/>
    </source>
</evidence>
<dbReference type="CDD" id="cd16262">
    <property type="entry name" value="EFG_III"/>
    <property type="match status" value="1"/>
</dbReference>
<name>A0A154P443_DUFNO</name>
<keyword evidence="1" id="KW-0547">Nucleotide-binding</keyword>
<evidence type="ECO:0000313" key="7">
    <source>
        <dbReference type="Proteomes" id="UP000076502"/>
    </source>
</evidence>
<reference evidence="6 7" key="1">
    <citation type="submission" date="2015-07" db="EMBL/GenBank/DDBJ databases">
        <title>The genome of Dufourea novaeangliae.</title>
        <authorList>
            <person name="Pan H."/>
            <person name="Kapheim K."/>
        </authorList>
    </citation>
    <scope>NUCLEOTIDE SEQUENCE [LARGE SCALE GENOMIC DNA]</scope>
    <source>
        <strain evidence="6">0120121106</strain>
        <tissue evidence="6">Whole body</tissue>
    </source>
</reference>
<dbReference type="NCBIfam" id="TIGR00231">
    <property type="entry name" value="small_GTP"/>
    <property type="match status" value="1"/>
</dbReference>
<dbReference type="PROSITE" id="PS51722">
    <property type="entry name" value="G_TR_2"/>
    <property type="match status" value="1"/>
</dbReference>
<organism evidence="6 7">
    <name type="scientific">Dufourea novaeangliae</name>
    <name type="common">Sweat bee</name>
    <dbReference type="NCBI Taxonomy" id="178035"/>
    <lineage>
        <taxon>Eukaryota</taxon>
        <taxon>Metazoa</taxon>
        <taxon>Ecdysozoa</taxon>
        <taxon>Arthropoda</taxon>
        <taxon>Hexapoda</taxon>
        <taxon>Insecta</taxon>
        <taxon>Pterygota</taxon>
        <taxon>Neoptera</taxon>
        <taxon>Endopterygota</taxon>
        <taxon>Hymenoptera</taxon>
        <taxon>Apocrita</taxon>
        <taxon>Aculeata</taxon>
        <taxon>Apoidea</taxon>
        <taxon>Anthophila</taxon>
        <taxon>Halictidae</taxon>
        <taxon>Rophitinae</taxon>
        <taxon>Dufourea</taxon>
    </lineage>
</organism>
<dbReference type="Pfam" id="PF00009">
    <property type="entry name" value="GTP_EFTU"/>
    <property type="match status" value="1"/>
</dbReference>
<dbReference type="GO" id="GO:0032790">
    <property type="term" value="P:ribosome disassembly"/>
    <property type="evidence" value="ECO:0007669"/>
    <property type="project" value="TreeGrafter"/>
</dbReference>
<dbReference type="AlphaFoldDB" id="A0A154P443"/>
<dbReference type="SUPFAM" id="SSF54980">
    <property type="entry name" value="EF-G C-terminal domain-like"/>
    <property type="match status" value="1"/>
</dbReference>
<dbReference type="GO" id="GO:0005759">
    <property type="term" value="C:mitochondrial matrix"/>
    <property type="evidence" value="ECO:0007669"/>
    <property type="project" value="UniProtKB-ARBA"/>
</dbReference>
<dbReference type="InterPro" id="IPR009000">
    <property type="entry name" value="Transl_B-barrel_sf"/>
</dbReference>
<dbReference type="InterPro" id="IPR031157">
    <property type="entry name" value="G_TR_CS"/>
</dbReference>
<dbReference type="SUPFAM" id="SSF54211">
    <property type="entry name" value="Ribosomal protein S5 domain 2-like"/>
    <property type="match status" value="1"/>
</dbReference>
<dbReference type="STRING" id="178035.A0A154P443"/>
<dbReference type="InterPro" id="IPR000795">
    <property type="entry name" value="T_Tr_GTP-bd_dom"/>
</dbReference>
<dbReference type="InterPro" id="IPR035647">
    <property type="entry name" value="EFG_III/V"/>
</dbReference>
<dbReference type="GO" id="GO:0032543">
    <property type="term" value="P:mitochondrial translation"/>
    <property type="evidence" value="ECO:0007669"/>
    <property type="project" value="TreeGrafter"/>
</dbReference>
<dbReference type="Gene3D" id="2.40.30.10">
    <property type="entry name" value="Translation factors"/>
    <property type="match status" value="2"/>
</dbReference>